<keyword evidence="2" id="KW-0732">Signal</keyword>
<dbReference type="Pfam" id="PF13088">
    <property type="entry name" value="BNR_2"/>
    <property type="match status" value="1"/>
</dbReference>
<feature type="signal peptide" evidence="2">
    <location>
        <begin position="1"/>
        <end position="18"/>
    </location>
</feature>
<name>A0ABT4RPW4_9ACTN</name>
<feature type="region of interest" description="Disordered" evidence="1">
    <location>
        <begin position="21"/>
        <end position="52"/>
    </location>
</feature>
<dbReference type="SUPFAM" id="SSF50939">
    <property type="entry name" value="Sialidases"/>
    <property type="match status" value="1"/>
</dbReference>
<feature type="chain" id="PRO_5045603834" evidence="2">
    <location>
        <begin position="19"/>
        <end position="462"/>
    </location>
</feature>
<evidence type="ECO:0000313" key="4">
    <source>
        <dbReference type="EMBL" id="MDA0140567.1"/>
    </source>
</evidence>
<dbReference type="InterPro" id="IPR036278">
    <property type="entry name" value="Sialidase_sf"/>
</dbReference>
<comment type="caution">
    <text evidence="4">The sequence shown here is derived from an EMBL/GenBank/DDBJ whole genome shotgun (WGS) entry which is preliminary data.</text>
</comment>
<evidence type="ECO:0000256" key="2">
    <source>
        <dbReference type="SAM" id="SignalP"/>
    </source>
</evidence>
<dbReference type="GO" id="GO:0016787">
    <property type="term" value="F:hydrolase activity"/>
    <property type="evidence" value="ECO:0007669"/>
    <property type="project" value="UniProtKB-KW"/>
</dbReference>
<dbReference type="PROSITE" id="PS51257">
    <property type="entry name" value="PROKAR_LIPOPROTEIN"/>
    <property type="match status" value="1"/>
</dbReference>
<reference evidence="4" key="1">
    <citation type="submission" date="2022-10" db="EMBL/GenBank/DDBJ databases">
        <title>The WGS of Solirubrobacter sp. CPCC 204708.</title>
        <authorList>
            <person name="Jiang Z."/>
        </authorList>
    </citation>
    <scope>NUCLEOTIDE SEQUENCE</scope>
    <source>
        <strain evidence="4">CPCC 204708</strain>
    </source>
</reference>
<evidence type="ECO:0000313" key="5">
    <source>
        <dbReference type="Proteomes" id="UP001147700"/>
    </source>
</evidence>
<proteinExistence type="predicted"/>
<accession>A0ABT4RPW4</accession>
<dbReference type="Gene3D" id="2.120.10.10">
    <property type="match status" value="2"/>
</dbReference>
<gene>
    <name evidence="4" type="ORF">OJ962_23930</name>
</gene>
<dbReference type="CDD" id="cd15482">
    <property type="entry name" value="Sialidase_non-viral"/>
    <property type="match status" value="1"/>
</dbReference>
<keyword evidence="4" id="KW-0378">Hydrolase</keyword>
<evidence type="ECO:0000256" key="1">
    <source>
        <dbReference type="SAM" id="MobiDB-lite"/>
    </source>
</evidence>
<organism evidence="4 5">
    <name type="scientific">Solirubrobacter deserti</name>
    <dbReference type="NCBI Taxonomy" id="2282478"/>
    <lineage>
        <taxon>Bacteria</taxon>
        <taxon>Bacillati</taxon>
        <taxon>Actinomycetota</taxon>
        <taxon>Thermoleophilia</taxon>
        <taxon>Solirubrobacterales</taxon>
        <taxon>Solirubrobacteraceae</taxon>
        <taxon>Solirubrobacter</taxon>
    </lineage>
</organism>
<keyword evidence="5" id="KW-1185">Reference proteome</keyword>
<dbReference type="Proteomes" id="UP001147700">
    <property type="component" value="Unassembled WGS sequence"/>
</dbReference>
<dbReference type="RefSeq" id="WP_202954276.1">
    <property type="nucleotide sequence ID" value="NZ_JAPCID010000041.1"/>
</dbReference>
<feature type="compositionally biased region" description="Basic and acidic residues" evidence="1">
    <location>
        <begin position="22"/>
        <end position="39"/>
    </location>
</feature>
<dbReference type="EMBL" id="JAPCID010000041">
    <property type="protein sequence ID" value="MDA0140567.1"/>
    <property type="molecule type" value="Genomic_DNA"/>
</dbReference>
<feature type="domain" description="Sialidase" evidence="3">
    <location>
        <begin position="96"/>
        <end position="294"/>
    </location>
</feature>
<evidence type="ECO:0000259" key="3">
    <source>
        <dbReference type="Pfam" id="PF13088"/>
    </source>
</evidence>
<dbReference type="InterPro" id="IPR011040">
    <property type="entry name" value="Sialidase"/>
</dbReference>
<protein>
    <submittedName>
        <fullName evidence="4">Glycoside hydrolase</fullName>
    </submittedName>
</protein>
<sequence>MSRSWTTALALAAACALAACGESDKPEPKRQAAKNDERPAAPPATLTASEFGAPVTVATGATHDADVTIDRGTGRIYVSWAVDLPKPKGASFTPQDAYVAHSDDGGKTFSKPVRANHDEGTVNAGFNTHTNIAATGDNRLFVTWPLMNDDMSKMNAMFSLSTDGGKTFSRELPVSVADGKATSEMYQSVATYGKNVYVGYLDYRDSLSPQMPTGVNIVHSSDGGETFSKSMRGEVSSCACCDNALAVDSKGTVYFAYRDVNAVSKNMQIRDTTMIRSYDNGKTWSDPVPLGNDDWEFNGCPESGPELAVDGNDTIHGVYWTGKPGRPGVYYTTSTDGGRSFAKPRAVAVDDFYPPPYVDLAVEQDGTVWITWDDRRTKDPVVRLARVKDGKLEQLKEPLGKGITPTIDTDGSLVAMAWSDDQGHPRGDPRHRRQERLRLGARRRELRPRPCARRVGRWRARR</sequence>